<dbReference type="Proteomes" id="UP000319908">
    <property type="component" value="Unassembled WGS sequence"/>
</dbReference>
<name>A0A5C6C446_9BACT</name>
<dbReference type="RefSeq" id="WP_146406196.1">
    <property type="nucleotide sequence ID" value="NZ_SJPU01000001.1"/>
</dbReference>
<proteinExistence type="predicted"/>
<dbReference type="OrthoDB" id="6195988at2"/>
<organism evidence="1 2">
    <name type="scientific">Allorhodopirellula heiligendammensis</name>
    <dbReference type="NCBI Taxonomy" id="2714739"/>
    <lineage>
        <taxon>Bacteria</taxon>
        <taxon>Pseudomonadati</taxon>
        <taxon>Planctomycetota</taxon>
        <taxon>Planctomycetia</taxon>
        <taxon>Pirellulales</taxon>
        <taxon>Pirellulaceae</taxon>
        <taxon>Allorhodopirellula</taxon>
    </lineage>
</organism>
<evidence type="ECO:0000313" key="1">
    <source>
        <dbReference type="EMBL" id="TWU19360.1"/>
    </source>
</evidence>
<accession>A0A5C6C446</accession>
<comment type="caution">
    <text evidence="1">The sequence shown here is derived from an EMBL/GenBank/DDBJ whole genome shotgun (WGS) entry which is preliminary data.</text>
</comment>
<dbReference type="AlphaFoldDB" id="A0A5C6C446"/>
<gene>
    <name evidence="1" type="ORF">Poly21_15320</name>
</gene>
<evidence type="ECO:0000313" key="2">
    <source>
        <dbReference type="Proteomes" id="UP000319908"/>
    </source>
</evidence>
<reference evidence="1 2" key="1">
    <citation type="journal article" date="2020" name="Antonie Van Leeuwenhoek">
        <title>Rhodopirellula heiligendammensis sp. nov., Rhodopirellula pilleata sp. nov., and Rhodopirellula solitaria sp. nov. isolated from natural or artificial marine surfaces in Northern Germany and California, USA, and emended description of the genus Rhodopirellula.</title>
        <authorList>
            <person name="Kallscheuer N."/>
            <person name="Wiegand S."/>
            <person name="Jogler M."/>
            <person name="Boedeker C."/>
            <person name="Peeters S.H."/>
            <person name="Rast P."/>
            <person name="Heuer A."/>
            <person name="Jetten M.S.M."/>
            <person name="Rohde M."/>
            <person name="Jogler C."/>
        </authorList>
    </citation>
    <scope>NUCLEOTIDE SEQUENCE [LARGE SCALE GENOMIC DNA]</scope>
    <source>
        <strain evidence="1 2">Poly21</strain>
    </source>
</reference>
<keyword evidence="2" id="KW-1185">Reference proteome</keyword>
<sequence length="114" mass="13187">MPNAERIDPGFTTADADYPSMNYDGGDVQLRFFDWRERPILVTFRDVSRFEWSDEPDDYFGGKPYDGTCVVRKSGWIPRIADDDCQHYRLNFNACGGRLDVTCVSFDVADEKER</sequence>
<dbReference type="EMBL" id="SJPU01000001">
    <property type="protein sequence ID" value="TWU19360.1"/>
    <property type="molecule type" value="Genomic_DNA"/>
</dbReference>
<protein>
    <submittedName>
        <fullName evidence="1">Uncharacterized protein</fullName>
    </submittedName>
</protein>